<dbReference type="GO" id="GO:0051287">
    <property type="term" value="F:NAD binding"/>
    <property type="evidence" value="ECO:0007669"/>
    <property type="project" value="InterPro"/>
</dbReference>
<dbReference type="FunFam" id="3.40.50.720:FF:000001">
    <property type="entry name" value="Glyceraldehyde-3-phosphate dehydrogenase"/>
    <property type="match status" value="1"/>
</dbReference>
<dbReference type="GO" id="GO:0006006">
    <property type="term" value="P:glucose metabolic process"/>
    <property type="evidence" value="ECO:0007669"/>
    <property type="project" value="InterPro"/>
</dbReference>
<sequence length="349" mass="37364">MAVRVAINGFGRIGRNILRAIIESGRTDIVVVAVNDLGPVETNAHLLRYDSVHGRFPGTVTVKGDTIEVDDLPPIKVTAIRNPAELPHAELGVDIALECTGIFTSKEKASAHLTAGATRVLVSAPADGADLTVVYGVNDDKITKDHIVISNASCTTNCLGPVAKVLNDAIGIERGFMTTIHSYTGDQPTLDTMHKDLYRGRAAALSQIPTSTGAAKAVGLVLPELNGKLDGVSIRVPTPNVSVIDFKFVPKRPTTVEEVNAAMIAATKGRLKHILSVVDEPLVSIDFNHNPASSSFALDQTKVIEGTLVRVMSWYDNEWGFSNRMADTAVAIGRTLEPTKQDIRTKEEA</sequence>
<dbReference type="PIRSF" id="PIRSF000149">
    <property type="entry name" value="GAP_DH"/>
    <property type="match status" value="1"/>
</dbReference>
<feature type="binding site" evidence="5">
    <location>
        <position position="184"/>
    </location>
    <ligand>
        <name>D-glyceraldehyde 3-phosphate</name>
        <dbReference type="ChEBI" id="CHEBI:59776"/>
    </ligand>
</feature>
<dbReference type="SUPFAM" id="SSF55347">
    <property type="entry name" value="Glyceraldehyde-3-phosphate dehydrogenase-like, C-terminal domain"/>
    <property type="match status" value="1"/>
</dbReference>
<evidence type="ECO:0000259" key="10">
    <source>
        <dbReference type="SMART" id="SM00846"/>
    </source>
</evidence>
<dbReference type="PANTHER" id="PTHR43148">
    <property type="entry name" value="GLYCERALDEHYDE-3-PHOSPHATE DEHYDROGENASE 2"/>
    <property type="match status" value="1"/>
</dbReference>
<name>A0A7C9R6K0_9HYPH</name>
<dbReference type="InterPro" id="IPR036291">
    <property type="entry name" value="NAD(P)-bd_dom_sf"/>
</dbReference>
<feature type="binding site" evidence="5">
    <location>
        <position position="235"/>
    </location>
    <ligand>
        <name>D-glyceraldehyde 3-phosphate</name>
        <dbReference type="ChEBI" id="CHEBI:59776"/>
    </ligand>
</feature>
<dbReference type="InterPro" id="IPR020830">
    <property type="entry name" value="GlycerAld_3-P_DH_AS"/>
</dbReference>
<dbReference type="SUPFAM" id="SSF51735">
    <property type="entry name" value="NAD(P)-binding Rossmann-fold domains"/>
    <property type="match status" value="1"/>
</dbReference>
<protein>
    <recommendedName>
        <fullName evidence="9">Glyceraldehyde-3-phosphate dehydrogenase</fullName>
        <ecNumber evidence="9">1.2.1.-</ecNumber>
    </recommendedName>
</protein>
<dbReference type="Proteomes" id="UP000481252">
    <property type="component" value="Unassembled WGS sequence"/>
</dbReference>
<accession>A0A7C9R6K0</accession>
<dbReference type="SMART" id="SM00846">
    <property type="entry name" value="Gp_dh_N"/>
    <property type="match status" value="1"/>
</dbReference>
<dbReference type="Gene3D" id="3.30.360.10">
    <property type="entry name" value="Dihydrodipicolinate Reductase, domain 2"/>
    <property type="match status" value="1"/>
</dbReference>
<feature type="binding site" evidence="5">
    <location>
        <begin position="212"/>
        <end position="213"/>
    </location>
    <ligand>
        <name>D-glyceraldehyde 3-phosphate</name>
        <dbReference type="ChEBI" id="CHEBI:59776"/>
    </ligand>
</feature>
<feature type="binding site" evidence="5">
    <location>
        <begin position="153"/>
        <end position="155"/>
    </location>
    <ligand>
        <name>D-glyceraldehyde 3-phosphate</name>
        <dbReference type="ChEBI" id="CHEBI:59776"/>
    </ligand>
</feature>
<dbReference type="RefSeq" id="WP_165116616.1">
    <property type="nucleotide sequence ID" value="NZ_JAAKZG010000003.1"/>
</dbReference>
<evidence type="ECO:0000256" key="3">
    <source>
        <dbReference type="ARBA" id="ARBA00023002"/>
    </source>
</evidence>
<feature type="binding site" evidence="6">
    <location>
        <position position="123"/>
    </location>
    <ligand>
        <name>NAD(+)</name>
        <dbReference type="ChEBI" id="CHEBI:57540"/>
    </ligand>
</feature>
<evidence type="ECO:0000256" key="8">
    <source>
        <dbReference type="RuleBase" id="RU000397"/>
    </source>
</evidence>
<organism evidence="11 12">
    <name type="scientific">Mesorhizobium zhangyense</name>
    <dbReference type="NCBI Taxonomy" id="1776730"/>
    <lineage>
        <taxon>Bacteria</taxon>
        <taxon>Pseudomonadati</taxon>
        <taxon>Pseudomonadota</taxon>
        <taxon>Alphaproteobacteria</taxon>
        <taxon>Hyphomicrobiales</taxon>
        <taxon>Phyllobacteriaceae</taxon>
        <taxon>Mesorhizobium</taxon>
    </lineage>
</organism>
<dbReference type="InterPro" id="IPR006424">
    <property type="entry name" value="Glyceraldehyde-3-P_DH_1"/>
</dbReference>
<evidence type="ECO:0000256" key="9">
    <source>
        <dbReference type="RuleBase" id="RU361160"/>
    </source>
</evidence>
<evidence type="ECO:0000256" key="2">
    <source>
        <dbReference type="ARBA" id="ARBA00011881"/>
    </source>
</evidence>
<feature type="binding site" evidence="6">
    <location>
        <begin position="12"/>
        <end position="13"/>
    </location>
    <ligand>
        <name>NAD(+)</name>
        <dbReference type="ChEBI" id="CHEBI:57540"/>
    </ligand>
</feature>
<evidence type="ECO:0000256" key="5">
    <source>
        <dbReference type="PIRSR" id="PIRSR000149-2"/>
    </source>
</evidence>
<dbReference type="PRINTS" id="PR00078">
    <property type="entry name" value="G3PDHDRGNASE"/>
</dbReference>
<feature type="active site" description="Nucleophile" evidence="4">
    <location>
        <position position="154"/>
    </location>
</feature>
<proteinExistence type="inferred from homology"/>
<feature type="domain" description="Glyceraldehyde 3-phosphate dehydrogenase NAD(P) binding" evidence="10">
    <location>
        <begin position="3"/>
        <end position="154"/>
    </location>
</feature>
<dbReference type="Gene3D" id="3.40.50.720">
    <property type="entry name" value="NAD(P)-binding Rossmann-like Domain"/>
    <property type="match status" value="1"/>
</dbReference>
<gene>
    <name evidence="11" type="primary">gap</name>
    <name evidence="11" type="ORF">G6N74_09515</name>
</gene>
<dbReference type="EMBL" id="JAAKZG010000003">
    <property type="protein sequence ID" value="NGN41302.1"/>
    <property type="molecule type" value="Genomic_DNA"/>
</dbReference>
<keyword evidence="3 9" id="KW-0560">Oxidoreductase</keyword>
<feature type="binding site" evidence="6">
    <location>
        <position position="317"/>
    </location>
    <ligand>
        <name>NAD(+)</name>
        <dbReference type="ChEBI" id="CHEBI:57540"/>
    </ligand>
</feature>
<comment type="similarity">
    <text evidence="1 8">Belongs to the glyceraldehyde-3-phosphate dehydrogenase family.</text>
</comment>
<feature type="binding site" evidence="6">
    <location>
        <position position="81"/>
    </location>
    <ligand>
        <name>NAD(+)</name>
        <dbReference type="ChEBI" id="CHEBI:57540"/>
    </ligand>
</feature>
<dbReference type="PROSITE" id="PS00071">
    <property type="entry name" value="GAPDH"/>
    <property type="match status" value="1"/>
</dbReference>
<dbReference type="NCBIfam" id="TIGR01534">
    <property type="entry name" value="GAPDH-I"/>
    <property type="match status" value="1"/>
</dbReference>
<dbReference type="InterPro" id="IPR020831">
    <property type="entry name" value="GlycerAld/Erythrose_P_DH"/>
</dbReference>
<evidence type="ECO:0000256" key="1">
    <source>
        <dbReference type="ARBA" id="ARBA00007406"/>
    </source>
</evidence>
<evidence type="ECO:0000256" key="6">
    <source>
        <dbReference type="PIRSR" id="PIRSR000149-3"/>
    </source>
</evidence>
<reference evidence="11 12" key="1">
    <citation type="submission" date="2020-02" db="EMBL/GenBank/DDBJ databases">
        <title>Genome sequence of the type strain CGMCC 1.15528 of Mesorhizobium zhangyense.</title>
        <authorList>
            <person name="Gao J."/>
            <person name="Sun J."/>
        </authorList>
    </citation>
    <scope>NUCLEOTIDE SEQUENCE [LARGE SCALE GENOMIC DNA]</scope>
    <source>
        <strain evidence="11 12">CGMCC 1.15528</strain>
    </source>
</reference>
<dbReference type="InterPro" id="IPR020829">
    <property type="entry name" value="GlycerAld_3-P_DH_cat"/>
</dbReference>
<comment type="caution">
    <text evidence="11">The sequence shown here is derived from an EMBL/GenBank/DDBJ whole genome shotgun (WGS) entry which is preliminary data.</text>
</comment>
<evidence type="ECO:0000313" key="11">
    <source>
        <dbReference type="EMBL" id="NGN41302.1"/>
    </source>
</evidence>
<dbReference type="CDD" id="cd05214">
    <property type="entry name" value="GAPDH_I_N"/>
    <property type="match status" value="1"/>
</dbReference>
<keyword evidence="6" id="KW-0520">NAD</keyword>
<dbReference type="InterPro" id="IPR020828">
    <property type="entry name" value="GlycerAld_3-P_DH_NAD(P)-bd"/>
</dbReference>
<dbReference type="CDD" id="cd18126">
    <property type="entry name" value="GAPDH_I_C"/>
    <property type="match status" value="1"/>
</dbReference>
<evidence type="ECO:0000256" key="7">
    <source>
        <dbReference type="PIRSR" id="PIRSR000149-4"/>
    </source>
</evidence>
<comment type="subunit">
    <text evidence="2">Homotetramer.</text>
</comment>
<dbReference type="GO" id="GO:0016620">
    <property type="term" value="F:oxidoreductase activity, acting on the aldehyde or oxo group of donors, NAD or NADP as acceptor"/>
    <property type="evidence" value="ECO:0007669"/>
    <property type="project" value="InterPro"/>
</dbReference>
<dbReference type="Pfam" id="PF02800">
    <property type="entry name" value="Gp_dh_C"/>
    <property type="match status" value="1"/>
</dbReference>
<evidence type="ECO:0000313" key="12">
    <source>
        <dbReference type="Proteomes" id="UP000481252"/>
    </source>
</evidence>
<feature type="binding site" evidence="6">
    <location>
        <position position="36"/>
    </location>
    <ligand>
        <name>NAD(+)</name>
        <dbReference type="ChEBI" id="CHEBI:57540"/>
    </ligand>
</feature>
<keyword evidence="6" id="KW-0547">Nucleotide-binding</keyword>
<feature type="site" description="Activates thiol group during catalysis" evidence="7">
    <location>
        <position position="181"/>
    </location>
</feature>
<dbReference type="Pfam" id="PF00044">
    <property type="entry name" value="Gp_dh_N"/>
    <property type="match status" value="1"/>
</dbReference>
<dbReference type="GO" id="GO:0050661">
    <property type="term" value="F:NADP binding"/>
    <property type="evidence" value="ECO:0007669"/>
    <property type="project" value="InterPro"/>
</dbReference>
<dbReference type="AlphaFoldDB" id="A0A7C9R6K0"/>
<evidence type="ECO:0000256" key="4">
    <source>
        <dbReference type="PIRSR" id="PIRSR000149-1"/>
    </source>
</evidence>
<keyword evidence="12" id="KW-1185">Reference proteome</keyword>
<dbReference type="FunFam" id="3.30.360.10:FF:000002">
    <property type="entry name" value="Glyceraldehyde-3-phosphate dehydrogenase"/>
    <property type="match status" value="1"/>
</dbReference>
<dbReference type="EC" id="1.2.1.-" evidence="9"/>